<dbReference type="RefSeq" id="WP_315728362.1">
    <property type="nucleotide sequence ID" value="NZ_JAVUPU010000013.1"/>
</dbReference>
<dbReference type="EMBL" id="JAVUPU010000013">
    <property type="protein sequence ID" value="MDT9600840.1"/>
    <property type="molecule type" value="Genomic_DNA"/>
</dbReference>
<name>A0ABU3QBR4_9SPHN</name>
<keyword evidence="3" id="KW-1185">Reference proteome</keyword>
<comment type="catalytic activity">
    <reaction evidence="1">
        <text>Release of a C-terminal amino acid with broad specificity, except for -Pro.</text>
        <dbReference type="EC" id="3.4.17.19"/>
    </reaction>
</comment>
<dbReference type="CDD" id="cd06460">
    <property type="entry name" value="M32_Taq"/>
    <property type="match status" value="1"/>
</dbReference>
<dbReference type="PRINTS" id="PR00998">
    <property type="entry name" value="CRBOXYPTASET"/>
</dbReference>
<reference evidence="2 3" key="1">
    <citation type="submission" date="2023-05" db="EMBL/GenBank/DDBJ databases">
        <authorList>
            <person name="Guo Y."/>
        </authorList>
    </citation>
    <scope>NUCLEOTIDE SEQUENCE [LARGE SCALE GENOMIC DNA]</scope>
    <source>
        <strain evidence="2 3">GR2756</strain>
    </source>
</reference>
<comment type="caution">
    <text evidence="2">The sequence shown here is derived from an EMBL/GenBank/DDBJ whole genome shotgun (WGS) entry which is preliminary data.</text>
</comment>
<gene>
    <name evidence="2" type="ORF">RQX22_17915</name>
</gene>
<dbReference type="PANTHER" id="PTHR34217">
    <property type="entry name" value="METAL-DEPENDENT CARBOXYPEPTIDASE"/>
    <property type="match status" value="1"/>
</dbReference>
<dbReference type="Gene3D" id="1.10.1370.30">
    <property type="match status" value="1"/>
</dbReference>
<organism evidence="2 3">
    <name type="scientific">Sphingosinicella rhizophila</name>
    <dbReference type="NCBI Taxonomy" id="3050082"/>
    <lineage>
        <taxon>Bacteria</taxon>
        <taxon>Pseudomonadati</taxon>
        <taxon>Pseudomonadota</taxon>
        <taxon>Alphaproteobacteria</taxon>
        <taxon>Sphingomonadales</taxon>
        <taxon>Sphingosinicellaceae</taxon>
        <taxon>Sphingosinicella</taxon>
    </lineage>
</organism>
<proteinExistence type="inferred from homology"/>
<keyword evidence="1 2" id="KW-0121">Carboxypeptidase</keyword>
<evidence type="ECO:0000313" key="3">
    <source>
        <dbReference type="Proteomes" id="UP001259572"/>
    </source>
</evidence>
<keyword evidence="1" id="KW-0482">Metalloprotease</keyword>
<comment type="function">
    <text evidence="1">Broad specificity carboxypetidase that releases amino acids sequentially from the C-terminus, including neutral, aromatic, polar and basic residues.</text>
</comment>
<comment type="similarity">
    <text evidence="1">Belongs to the peptidase M32 family.</text>
</comment>
<keyword evidence="1" id="KW-0645">Protease</keyword>
<dbReference type="PIRSF" id="PIRSF006615">
    <property type="entry name" value="Zn_crbxpep_Taq"/>
    <property type="match status" value="1"/>
</dbReference>
<dbReference type="Pfam" id="PF02074">
    <property type="entry name" value="Peptidase_M32"/>
    <property type="match status" value="1"/>
</dbReference>
<evidence type="ECO:0000256" key="1">
    <source>
        <dbReference type="PIRNR" id="PIRNR006615"/>
    </source>
</evidence>
<sequence length="507" mass="56143">MNRANDNRAYRELHERFETAGKLGAARNTLFWDSQTYMPPGAAWSRGEQLAAIDTTCSQLTAGPDTADLFCTADDAAELLSPTERSNLNEMRRMWRHNAAVPKLLLQEKARQVALLQGIWVQAKQANDFHAFASGFELLMPLTREIAQAKADALGLAPYDALMDEFDPGLSMALIDPIFAELECFLPALLVQVIERQSTWPAEIPYSGDFSAERQRALSYRLAEAVGHDLKHVRIDAAPHPFALAGSPGDNRFTTRFDAGNIGFAVMATLHEAGHALYEANLPRAQAFTPVGNARGATAHESQSLMVEKQAGRSREFLGWLASQMAEAFGGDPACWTFANVVRTNRRVGVGYIRVEADEISYPLHVILRYRIERALLDGDLKIADLPDAWSDLSQSLFGRRPPDHAHGCLQDIHWAMGLFGYFPNYALGSSLAAQLFERAVQDDAAVIDRLSDGDFGPYRAWVVPRIHERASQVSFAQLVEDATGAPLSVAALKRHLQRRYLEEDVP</sequence>
<keyword evidence="1" id="KW-0479">Metal-binding</keyword>
<dbReference type="PANTHER" id="PTHR34217:SF1">
    <property type="entry name" value="CARBOXYPEPTIDASE 1"/>
    <property type="match status" value="1"/>
</dbReference>
<accession>A0ABU3QBR4</accession>
<keyword evidence="1 2" id="KW-0378">Hydrolase</keyword>
<dbReference type="Proteomes" id="UP001259572">
    <property type="component" value="Unassembled WGS sequence"/>
</dbReference>
<protein>
    <recommendedName>
        <fullName evidence="1">Metal-dependent carboxypeptidase</fullName>
        <ecNumber evidence="1">3.4.17.19</ecNumber>
    </recommendedName>
</protein>
<dbReference type="GO" id="GO:0004180">
    <property type="term" value="F:carboxypeptidase activity"/>
    <property type="evidence" value="ECO:0007669"/>
    <property type="project" value="UniProtKB-KW"/>
</dbReference>
<dbReference type="EC" id="3.4.17.19" evidence="1"/>
<dbReference type="PROSITE" id="PS52034">
    <property type="entry name" value="PEPTIDASE_M32"/>
    <property type="match status" value="1"/>
</dbReference>
<dbReference type="InterPro" id="IPR001333">
    <property type="entry name" value="Peptidase_M32_Taq"/>
</dbReference>
<dbReference type="SUPFAM" id="SSF55486">
    <property type="entry name" value="Metalloproteases ('zincins'), catalytic domain"/>
    <property type="match status" value="1"/>
</dbReference>
<evidence type="ECO:0000313" key="2">
    <source>
        <dbReference type="EMBL" id="MDT9600840.1"/>
    </source>
</evidence>